<evidence type="ECO:0000256" key="5">
    <source>
        <dbReference type="SAM" id="Phobius"/>
    </source>
</evidence>
<keyword evidence="3 5" id="KW-1133">Transmembrane helix</keyword>
<keyword evidence="4 5" id="KW-0472">Membrane</keyword>
<dbReference type="EMBL" id="AP022853">
    <property type="protein sequence ID" value="BCB26616.1"/>
    <property type="molecule type" value="Genomic_DNA"/>
</dbReference>
<feature type="transmembrane region" description="Helical" evidence="5">
    <location>
        <begin position="95"/>
        <end position="113"/>
    </location>
</feature>
<reference evidence="7" key="1">
    <citation type="submission" date="2020-03" db="EMBL/GenBank/DDBJ databases">
        <title>Complete genome sequence of sulfur-oxidizing bacterium skT11.</title>
        <authorList>
            <person name="Kanda M."/>
            <person name="Kojima H."/>
            <person name="Fukui M."/>
        </authorList>
    </citation>
    <scope>NUCLEOTIDE SEQUENCE [LARGE SCALE GENOMIC DNA]</scope>
    <source>
        <strain evidence="7">skT11</strain>
    </source>
</reference>
<comment type="subcellular location">
    <subcellularLocation>
        <location evidence="1">Endomembrane system</location>
        <topology evidence="1">Multi-pass membrane protein</topology>
    </subcellularLocation>
</comment>
<keyword evidence="7" id="KW-1185">Reference proteome</keyword>
<sequence length="182" mass="20851">MPETLILSMGSIALLYISRGALSNPNSHGFYRFFAWEAILGLDALNFSVETANPWAPDQLLSTFMRVTSLVLAIHALILLIKIGKPMRERVDRALLGFEKTSSLVMIGAFKYIRHPMYASLLFFAWGEFLKQVSWLGVFLVLVASVFLWLTAKRDEEECLTHFGSEYQCYMRKTKRFIPFLL</sequence>
<evidence type="ECO:0008006" key="8">
    <source>
        <dbReference type="Google" id="ProtNLM"/>
    </source>
</evidence>
<proteinExistence type="predicted"/>
<protein>
    <recommendedName>
        <fullName evidence="8">Isoprenylcysteine carboxyl methyltransferase</fullName>
    </recommendedName>
</protein>
<dbReference type="RefSeq" id="WP_173062665.1">
    <property type="nucleotide sequence ID" value="NZ_AP022853.1"/>
</dbReference>
<evidence type="ECO:0000313" key="6">
    <source>
        <dbReference type="EMBL" id="BCB26616.1"/>
    </source>
</evidence>
<dbReference type="Gene3D" id="1.20.120.1630">
    <property type="match status" value="1"/>
</dbReference>
<evidence type="ECO:0000256" key="1">
    <source>
        <dbReference type="ARBA" id="ARBA00004127"/>
    </source>
</evidence>
<feature type="transmembrane region" description="Helical" evidence="5">
    <location>
        <begin position="63"/>
        <end position="83"/>
    </location>
</feature>
<dbReference type="InterPro" id="IPR007318">
    <property type="entry name" value="Phopholipid_MeTrfase"/>
</dbReference>
<dbReference type="Proteomes" id="UP000502260">
    <property type="component" value="Chromosome"/>
</dbReference>
<evidence type="ECO:0000256" key="2">
    <source>
        <dbReference type="ARBA" id="ARBA00022692"/>
    </source>
</evidence>
<dbReference type="KEGG" id="slac:SKTS_15020"/>
<keyword evidence="2 5" id="KW-0812">Transmembrane</keyword>
<dbReference type="Pfam" id="PF04191">
    <property type="entry name" value="PEMT"/>
    <property type="match status" value="1"/>
</dbReference>
<dbReference type="GO" id="GO:0012505">
    <property type="term" value="C:endomembrane system"/>
    <property type="evidence" value="ECO:0007669"/>
    <property type="project" value="UniProtKB-SubCell"/>
</dbReference>
<dbReference type="InterPro" id="IPR052527">
    <property type="entry name" value="Metal_cation-efflux_comp"/>
</dbReference>
<feature type="transmembrane region" description="Helical" evidence="5">
    <location>
        <begin position="133"/>
        <end position="152"/>
    </location>
</feature>
<name>A0A6F8VC77_9PROT</name>
<gene>
    <name evidence="6" type="ORF">SKTS_15020</name>
</gene>
<dbReference type="AlphaFoldDB" id="A0A6F8VC77"/>
<dbReference type="PANTHER" id="PTHR43847:SF1">
    <property type="entry name" value="BLL3993 PROTEIN"/>
    <property type="match status" value="1"/>
</dbReference>
<evidence type="ECO:0000313" key="7">
    <source>
        <dbReference type="Proteomes" id="UP000502260"/>
    </source>
</evidence>
<organism evidence="6 7">
    <name type="scientific">Sulfurimicrobium lacus</name>
    <dbReference type="NCBI Taxonomy" id="2715678"/>
    <lineage>
        <taxon>Bacteria</taxon>
        <taxon>Pseudomonadati</taxon>
        <taxon>Pseudomonadota</taxon>
        <taxon>Betaproteobacteria</taxon>
        <taxon>Nitrosomonadales</taxon>
        <taxon>Sulfuricellaceae</taxon>
        <taxon>Sulfurimicrobium</taxon>
    </lineage>
</organism>
<evidence type="ECO:0000256" key="4">
    <source>
        <dbReference type="ARBA" id="ARBA00023136"/>
    </source>
</evidence>
<dbReference type="PANTHER" id="PTHR43847">
    <property type="entry name" value="BLL3993 PROTEIN"/>
    <property type="match status" value="1"/>
</dbReference>
<accession>A0A6F8VC77</accession>
<evidence type="ECO:0000256" key="3">
    <source>
        <dbReference type="ARBA" id="ARBA00022989"/>
    </source>
</evidence>